<reference evidence="2 3" key="1">
    <citation type="submission" date="2019-05" db="EMBL/GenBank/DDBJ databases">
        <title>Draft genome sequence of Actinomadura geliboluensis A8036.</title>
        <authorList>
            <person name="Saricaoglu S."/>
            <person name="Isik K."/>
        </authorList>
    </citation>
    <scope>NUCLEOTIDE SEQUENCE [LARGE SCALE GENOMIC DNA]</scope>
    <source>
        <strain evidence="2 3">A8036</strain>
    </source>
</reference>
<keyword evidence="1" id="KW-0472">Membrane</keyword>
<gene>
    <name evidence="2" type="ORF">ETD96_01435</name>
</gene>
<keyword evidence="1" id="KW-0812">Transmembrane</keyword>
<name>A0A5S4HBC3_9ACTN</name>
<feature type="transmembrane region" description="Helical" evidence="1">
    <location>
        <begin position="109"/>
        <end position="129"/>
    </location>
</feature>
<dbReference type="EMBL" id="VCKZ01000004">
    <property type="protein sequence ID" value="TMR42276.1"/>
    <property type="molecule type" value="Genomic_DNA"/>
</dbReference>
<evidence type="ECO:0000313" key="2">
    <source>
        <dbReference type="EMBL" id="TMR42276.1"/>
    </source>
</evidence>
<feature type="transmembrane region" description="Helical" evidence="1">
    <location>
        <begin position="77"/>
        <end position="103"/>
    </location>
</feature>
<dbReference type="Proteomes" id="UP000305238">
    <property type="component" value="Unassembled WGS sequence"/>
</dbReference>
<comment type="caution">
    <text evidence="2">The sequence shown here is derived from an EMBL/GenBank/DDBJ whole genome shotgun (WGS) entry which is preliminary data.</text>
</comment>
<evidence type="ECO:0000313" key="3">
    <source>
        <dbReference type="Proteomes" id="UP000305238"/>
    </source>
</evidence>
<protein>
    <submittedName>
        <fullName evidence="2">Uncharacterized protein</fullName>
    </submittedName>
</protein>
<keyword evidence="1" id="KW-1133">Transmembrane helix</keyword>
<sequence>MRSWTWRQWGVALGGAAVTAFAIGVPTGVVPTDFYTRMTPVLWWNYPVLGLTAVLEGLLLATYIAPVRPVVNQGKKAFAGGLVSLFAVGCPVCNKLVVLAIGFGGALSYFAPFQPVLAVASLLLLAEALRRRLRALRECRTPSPRPETIAPVET</sequence>
<feature type="transmembrane region" description="Helical" evidence="1">
    <location>
        <begin position="46"/>
        <end position="65"/>
    </location>
</feature>
<dbReference type="AlphaFoldDB" id="A0A5S4HBC3"/>
<evidence type="ECO:0000256" key="1">
    <source>
        <dbReference type="SAM" id="Phobius"/>
    </source>
</evidence>
<proteinExistence type="predicted"/>
<organism evidence="2 3">
    <name type="scientific">Actinomadura geliboluensis</name>
    <dbReference type="NCBI Taxonomy" id="882440"/>
    <lineage>
        <taxon>Bacteria</taxon>
        <taxon>Bacillati</taxon>
        <taxon>Actinomycetota</taxon>
        <taxon>Actinomycetes</taxon>
        <taxon>Streptosporangiales</taxon>
        <taxon>Thermomonosporaceae</taxon>
        <taxon>Actinomadura</taxon>
    </lineage>
</organism>
<keyword evidence="3" id="KW-1185">Reference proteome</keyword>
<accession>A0A5S4HBC3</accession>
<dbReference type="OrthoDB" id="166777at2"/>